<dbReference type="EMBL" id="FR872582">
    <property type="protein sequence ID" value="CCB88111.1"/>
    <property type="molecule type" value="Genomic_DNA"/>
</dbReference>
<feature type="domain" description="Penicillin-binding protein transpeptidase" evidence="12">
    <location>
        <begin position="821"/>
        <end position="944"/>
    </location>
</feature>
<evidence type="ECO:0000256" key="4">
    <source>
        <dbReference type="ARBA" id="ARBA00022645"/>
    </source>
</evidence>
<dbReference type="SUPFAM" id="SSF56519">
    <property type="entry name" value="Penicillin binding protein dimerisation domain"/>
    <property type="match status" value="1"/>
</dbReference>
<organism evidence="14 15">
    <name type="scientific">Simkania negevensis (strain ATCC VR-1471 / DSM 27360 / Z)</name>
    <dbReference type="NCBI Taxonomy" id="331113"/>
    <lineage>
        <taxon>Bacteria</taxon>
        <taxon>Pseudomonadati</taxon>
        <taxon>Chlamydiota</taxon>
        <taxon>Chlamydiia</taxon>
        <taxon>Parachlamydiales</taxon>
        <taxon>Simkaniaceae</taxon>
        <taxon>Simkania</taxon>
    </lineage>
</organism>
<dbReference type="OrthoDB" id="9770103at2"/>
<evidence type="ECO:0008006" key="16">
    <source>
        <dbReference type="Google" id="ProtNLM"/>
    </source>
</evidence>
<dbReference type="GO" id="GO:0009252">
    <property type="term" value="P:peptidoglycan biosynthetic process"/>
    <property type="evidence" value="ECO:0007669"/>
    <property type="project" value="UniProtKB-KW"/>
</dbReference>
<accession>F8L5W9</accession>
<dbReference type="RefSeq" id="WP_013942578.1">
    <property type="nucleotide sequence ID" value="NC_015713.1"/>
</dbReference>
<reference key="1">
    <citation type="journal article" date="2011" name="Mol. Biol. Evol.">
        <title>Unity in variety -- the pan-genome of the Chlamydiae.</title>
        <authorList>
            <person name="Collingro A."/>
            <person name="Tischler P."/>
            <person name="Weinmaier T."/>
            <person name="Penz T."/>
            <person name="Heinz E."/>
            <person name="Brunham R.C."/>
            <person name="Read T.D."/>
            <person name="Bavoil P.M."/>
            <person name="Sachse K."/>
            <person name="Kahane S."/>
            <person name="Friedman M.G."/>
            <person name="Rattei T."/>
            <person name="Myers G.S.A."/>
            <person name="Horn M."/>
        </authorList>
    </citation>
    <scope>NUCLEOTIDE SEQUENCE</scope>
    <source>
        <strain>Z</strain>
    </source>
</reference>
<dbReference type="AlphaFoldDB" id="F8L5W9"/>
<dbReference type="InterPro" id="IPR050515">
    <property type="entry name" value="Beta-lactam/transpept"/>
</dbReference>
<evidence type="ECO:0000256" key="1">
    <source>
        <dbReference type="ARBA" id="ARBA00004167"/>
    </source>
</evidence>
<dbReference type="eggNOG" id="COG0768">
    <property type="taxonomic scope" value="Bacteria"/>
</dbReference>
<keyword evidence="4" id="KW-0378">Hydrolase</keyword>
<evidence type="ECO:0000256" key="9">
    <source>
        <dbReference type="ARBA" id="ARBA00023136"/>
    </source>
</evidence>
<evidence type="ECO:0000256" key="10">
    <source>
        <dbReference type="ARBA" id="ARBA00023316"/>
    </source>
</evidence>
<dbReference type="Proteomes" id="UP000000496">
    <property type="component" value="Chromosome gsn.131"/>
</dbReference>
<dbReference type="PANTHER" id="PTHR30627:SF2">
    <property type="entry name" value="PEPTIDOGLYCAN D,D-TRANSPEPTIDASE MRDA"/>
    <property type="match status" value="1"/>
</dbReference>
<dbReference type="InterPro" id="IPR001460">
    <property type="entry name" value="PCN-bd_Tpept"/>
</dbReference>
<dbReference type="InterPro" id="IPR012338">
    <property type="entry name" value="Beta-lactam/transpept-like"/>
</dbReference>
<keyword evidence="15" id="KW-1185">Reference proteome</keyword>
<keyword evidence="4" id="KW-0121">Carboxypeptidase</keyword>
<proteinExistence type="predicted"/>
<comment type="subcellular location">
    <subcellularLocation>
        <location evidence="2">Cell membrane</location>
    </subcellularLocation>
    <subcellularLocation>
        <location evidence="1">Membrane</location>
        <topology evidence="1">Single-pass membrane protein</topology>
    </subcellularLocation>
</comment>
<gene>
    <name evidence="14" type="ordered locus">SNE_A02340</name>
</gene>
<keyword evidence="9 11" id="KW-0472">Membrane</keyword>
<dbReference type="STRING" id="331113.SNE_A02340"/>
<dbReference type="KEGG" id="sng:SNE_A02340"/>
<dbReference type="GO" id="GO:0071972">
    <property type="term" value="F:peptidoglycan L,D-transpeptidase activity"/>
    <property type="evidence" value="ECO:0007669"/>
    <property type="project" value="TreeGrafter"/>
</dbReference>
<dbReference type="SUPFAM" id="SSF56601">
    <property type="entry name" value="beta-lactamase/transpeptidase-like"/>
    <property type="match status" value="2"/>
</dbReference>
<dbReference type="GO" id="GO:0005886">
    <property type="term" value="C:plasma membrane"/>
    <property type="evidence" value="ECO:0007669"/>
    <property type="project" value="UniProtKB-SubCell"/>
</dbReference>
<keyword evidence="5 11" id="KW-0812">Transmembrane</keyword>
<name>F8L5W9_SIMNZ</name>
<keyword evidence="4" id="KW-0645">Protease</keyword>
<dbReference type="InterPro" id="IPR036138">
    <property type="entry name" value="PBP_dimer_sf"/>
</dbReference>
<dbReference type="InterPro" id="IPR005311">
    <property type="entry name" value="PBP_dimer"/>
</dbReference>
<evidence type="ECO:0000256" key="5">
    <source>
        <dbReference type="ARBA" id="ARBA00022692"/>
    </source>
</evidence>
<dbReference type="Gene3D" id="3.90.1310.10">
    <property type="entry name" value="Penicillin-binding protein 2a (Domain 2)"/>
    <property type="match status" value="1"/>
</dbReference>
<keyword evidence="6" id="KW-0133">Cell shape</keyword>
<dbReference type="GO" id="GO:0008360">
    <property type="term" value="P:regulation of cell shape"/>
    <property type="evidence" value="ECO:0007669"/>
    <property type="project" value="UniProtKB-KW"/>
</dbReference>
<evidence type="ECO:0000259" key="13">
    <source>
        <dbReference type="Pfam" id="PF03717"/>
    </source>
</evidence>
<dbReference type="HOGENOM" id="CLU_004701_0_0_0"/>
<dbReference type="Pfam" id="PF00905">
    <property type="entry name" value="Transpeptidase"/>
    <property type="match status" value="1"/>
</dbReference>
<dbReference type="GO" id="GO:0008658">
    <property type="term" value="F:penicillin binding"/>
    <property type="evidence" value="ECO:0007669"/>
    <property type="project" value="InterPro"/>
</dbReference>
<protein>
    <recommendedName>
        <fullName evidence="16">Penicillin-binding protein 2</fullName>
    </recommendedName>
</protein>
<feature type="transmembrane region" description="Helical" evidence="11">
    <location>
        <begin position="12"/>
        <end position="30"/>
    </location>
</feature>
<evidence type="ECO:0000256" key="2">
    <source>
        <dbReference type="ARBA" id="ARBA00004236"/>
    </source>
</evidence>
<evidence type="ECO:0000256" key="11">
    <source>
        <dbReference type="SAM" id="Phobius"/>
    </source>
</evidence>
<sequence length="1121" mass="128774">MQNQDVPRRANHVLHLLLIIFLLILIRVWYLSVIKHDTFQEKARRPQRKTLIEPAARGTIRDRFNIPLAINQTQYNAAVCYDRIREIPVFSYEKNGKGKKVRVFERRRYVENLAKLLGQELAMDPVQIEDLIHSQASIFPNTPFVIKEDISEETYCRLRALEKDWVGLEMQRGAKRYYPLGKVGSDIVGYMGAINDRQYYAIAEEMQTLQDFLKKREEGLPTALPKGFKRAREVSLRYDELKERAYTIHARVGKMGIERVFDEELRGLYGKRQIEIGAKGRLIRNLPGKSESVSGKRILLTISSELQEFAESLLVQSEKDRQGHFPLAGKNHDQVAPPWIHGGAIVAMIPQTGEVVALASYPRLDPNDFTAQNNERIHQWLETPRHIANIWDGKAYLMREKHSFSSKGTYEEKELLSWDHYLDQVLSLTGTVRKTIKQIGSIQEAVELLHLSQALMKLAQTSSLHGVLQVLYSEGKGHTPSHLKLENEEMQRIQERLNQEVIRLIKIDLDPYLEPIKHNDDKLLFFDLLQLAVNEEAFSEVLLGVVGKDSLGLHRSLCQAFVVVEDEVKAQVETVYHERIFPIWRKENFKAYLKEKREEEKAKKTYEHPYTDYLSQAESKLFQTFWETHKWSFLQTFIFGNLLEDLELKPFSFHLALKRQELERGKSETMQHLKRLSQRLQKLAMSEALSYLKTMRPFRDLTNPLWGHYYGCSKLRGEQTLQDLASFFYPKNGMGFGKSYAYGRATTLGSLFKPVTGYEALKQEYLQLEKRGATIRDLNPLTLYDEINPQIVTDQGTVLGRTLDGKWITRQYKGGRLPRSHASLGKIDFLEAMERSSNIYFSLLAGEVIDHPSSLYDTTREFGFGSPTGIDLIGEIAGYVPDDIRDNRTGLYAFAIGQHSLVVTPLQASVMLSTLANGGEVLKPQVVNLIAGVSILNDPAQLFASPRYAYQDYLKSAGLHFPLFTETQKIREEPKITPFTKEVRNTLFMPREVQTKLFDSLYQVVWGEKGPAQPYRIRSLLNHPKLIHDYKSLKNQFIGKTSTAEFVYRPTLDRELPPLICKDIWFGAISFSNVGSDGFDPMTAQPELVVIVYLRFGDYGKEAAPIAAQIIKKWREITQRD</sequence>
<evidence type="ECO:0000256" key="7">
    <source>
        <dbReference type="ARBA" id="ARBA00022984"/>
    </source>
</evidence>
<keyword evidence="8 11" id="KW-1133">Transmembrane helix</keyword>
<keyword evidence="10" id="KW-0961">Cell wall biogenesis/degradation</keyword>
<evidence type="ECO:0000256" key="8">
    <source>
        <dbReference type="ARBA" id="ARBA00022989"/>
    </source>
</evidence>
<evidence type="ECO:0000256" key="6">
    <source>
        <dbReference type="ARBA" id="ARBA00022960"/>
    </source>
</evidence>
<dbReference type="PANTHER" id="PTHR30627">
    <property type="entry name" value="PEPTIDOGLYCAN D,D-TRANSPEPTIDASE"/>
    <property type="match status" value="1"/>
</dbReference>
<dbReference type="GO" id="GO:0071555">
    <property type="term" value="P:cell wall organization"/>
    <property type="evidence" value="ECO:0007669"/>
    <property type="project" value="UniProtKB-KW"/>
</dbReference>
<evidence type="ECO:0000313" key="14">
    <source>
        <dbReference type="EMBL" id="CCB88111.1"/>
    </source>
</evidence>
<keyword evidence="7" id="KW-0573">Peptidoglycan synthesis</keyword>
<evidence type="ECO:0000313" key="15">
    <source>
        <dbReference type="Proteomes" id="UP000000496"/>
    </source>
</evidence>
<reference evidence="14 15" key="2">
    <citation type="journal article" date="2011" name="Mol. Biol. Evol.">
        <title>Unity in variety--the pan-genome of the Chlamydiae.</title>
        <authorList>
            <person name="Collingro A."/>
            <person name="Tischler P."/>
            <person name="Weinmaier T."/>
            <person name="Penz T."/>
            <person name="Heinz E."/>
            <person name="Brunham R.C."/>
            <person name="Read T.D."/>
            <person name="Bavoil P.M."/>
            <person name="Sachse K."/>
            <person name="Kahane S."/>
            <person name="Friedman M.G."/>
            <person name="Rattei T."/>
            <person name="Myers G.S."/>
            <person name="Horn M."/>
        </authorList>
    </citation>
    <scope>NUCLEOTIDE SEQUENCE [LARGE SCALE GENOMIC DNA]</scope>
    <source>
        <strain evidence="15">ATCC VR-1471 / Z</strain>
    </source>
</reference>
<evidence type="ECO:0000256" key="3">
    <source>
        <dbReference type="ARBA" id="ARBA00022475"/>
    </source>
</evidence>
<dbReference type="Gene3D" id="3.40.710.10">
    <property type="entry name" value="DD-peptidase/beta-lactamase superfamily"/>
    <property type="match status" value="2"/>
</dbReference>
<evidence type="ECO:0000259" key="12">
    <source>
        <dbReference type="Pfam" id="PF00905"/>
    </source>
</evidence>
<feature type="domain" description="Penicillin-binding protein dimerisation" evidence="13">
    <location>
        <begin position="53"/>
        <end position="286"/>
    </location>
</feature>
<dbReference type="Pfam" id="PF03717">
    <property type="entry name" value="PBP_dimer"/>
    <property type="match status" value="1"/>
</dbReference>
<keyword evidence="3" id="KW-1003">Cell membrane</keyword>